<keyword evidence="7" id="KW-1185">Reference proteome</keyword>
<dbReference type="GO" id="GO:0000976">
    <property type="term" value="F:transcription cis-regulatory region binding"/>
    <property type="evidence" value="ECO:0007669"/>
    <property type="project" value="TreeGrafter"/>
</dbReference>
<dbReference type="EMBL" id="QOIM01000038">
    <property type="protein sequence ID" value="RCG16533.1"/>
    <property type="molecule type" value="Genomic_DNA"/>
</dbReference>
<dbReference type="PROSITE" id="PS50932">
    <property type="entry name" value="HTH_LACI_2"/>
    <property type="match status" value="1"/>
</dbReference>
<comment type="caution">
    <text evidence="6">The sequence shown here is derived from an EMBL/GenBank/DDBJ whole genome shotgun (WGS) entry which is preliminary data.</text>
</comment>
<evidence type="ECO:0000313" key="6">
    <source>
        <dbReference type="EMBL" id="RCG16533.1"/>
    </source>
</evidence>
<dbReference type="SMART" id="SM00354">
    <property type="entry name" value="HTH_LACI"/>
    <property type="match status" value="1"/>
</dbReference>
<protein>
    <submittedName>
        <fullName evidence="6">LacI family transcriptional regulator</fullName>
    </submittedName>
</protein>
<evidence type="ECO:0000256" key="2">
    <source>
        <dbReference type="ARBA" id="ARBA00023125"/>
    </source>
</evidence>
<dbReference type="RefSeq" id="WP_114017119.1">
    <property type="nucleotide sequence ID" value="NZ_QOIM01000038.1"/>
</dbReference>
<keyword evidence="2" id="KW-0238">DNA-binding</keyword>
<feature type="compositionally biased region" description="Basic and acidic residues" evidence="4">
    <location>
        <begin position="310"/>
        <end position="319"/>
    </location>
</feature>
<dbReference type="Proteomes" id="UP000253507">
    <property type="component" value="Unassembled WGS sequence"/>
</dbReference>
<dbReference type="PANTHER" id="PTHR30146:SF109">
    <property type="entry name" value="HTH-TYPE TRANSCRIPTIONAL REGULATOR GALS"/>
    <property type="match status" value="1"/>
</dbReference>
<organism evidence="6 7">
    <name type="scientific">Streptomyces reniochalinae</name>
    <dbReference type="NCBI Taxonomy" id="2250578"/>
    <lineage>
        <taxon>Bacteria</taxon>
        <taxon>Bacillati</taxon>
        <taxon>Actinomycetota</taxon>
        <taxon>Actinomycetes</taxon>
        <taxon>Kitasatosporales</taxon>
        <taxon>Streptomycetaceae</taxon>
        <taxon>Streptomyces</taxon>
    </lineage>
</organism>
<sequence length="360" mass="37459">MSDGGPPTVVSIAERAGVSIASVSRVLNGVGARPETVRRVERAAAELGYVPNAVAQSLKGGRTKQLTFAMQDIGNPVYVAMVRQIQAVTRAAGYRLLLHSTDAVIEDELAVVRSLGDRTSDGLILCPIRITPEHVEVLTAAAGPVVVIGSLPRGVPVDAVQADSVLGARLAVTHLVESGRRRIAFVNGPLDTVPGHNRRQGYLKALAEGGIVPDPELERATSFGLGAGREALHDLLDAGAAPDAVFCANDQLALGAAQAAHERGLRIPEEMAVVGMDDSDLARACWPPLSSVDLGSEERGRAAARMLLERLSDTPDERPGPGPEAPRAGAARRVTTAPRLVVRASSAPSAPATTARGGAR</sequence>
<accession>A0A367EEZ8</accession>
<dbReference type="SUPFAM" id="SSF47413">
    <property type="entry name" value="lambda repressor-like DNA-binding domains"/>
    <property type="match status" value="1"/>
</dbReference>
<feature type="domain" description="HTH lacI-type" evidence="5">
    <location>
        <begin position="7"/>
        <end position="60"/>
    </location>
</feature>
<evidence type="ECO:0000256" key="4">
    <source>
        <dbReference type="SAM" id="MobiDB-lite"/>
    </source>
</evidence>
<feature type="region of interest" description="Disordered" evidence="4">
    <location>
        <begin position="310"/>
        <end position="360"/>
    </location>
</feature>
<evidence type="ECO:0000313" key="7">
    <source>
        <dbReference type="Proteomes" id="UP000253507"/>
    </source>
</evidence>
<dbReference type="Gene3D" id="3.40.50.2300">
    <property type="match status" value="2"/>
</dbReference>
<dbReference type="GO" id="GO:0003700">
    <property type="term" value="F:DNA-binding transcription factor activity"/>
    <property type="evidence" value="ECO:0007669"/>
    <property type="project" value="TreeGrafter"/>
</dbReference>
<dbReference type="InterPro" id="IPR010982">
    <property type="entry name" value="Lambda_DNA-bd_dom_sf"/>
</dbReference>
<evidence type="ECO:0000256" key="3">
    <source>
        <dbReference type="ARBA" id="ARBA00023163"/>
    </source>
</evidence>
<dbReference type="CDD" id="cd06267">
    <property type="entry name" value="PBP1_LacI_sugar_binding-like"/>
    <property type="match status" value="1"/>
</dbReference>
<keyword evidence="3" id="KW-0804">Transcription</keyword>
<reference evidence="6 7" key="1">
    <citation type="submission" date="2018-06" db="EMBL/GenBank/DDBJ databases">
        <title>Streptomyces reniochalinae sp. nov. and Streptomyces diacarnus sp. nov. from marine sponges.</title>
        <authorList>
            <person name="Li L."/>
        </authorList>
    </citation>
    <scope>NUCLEOTIDE SEQUENCE [LARGE SCALE GENOMIC DNA]</scope>
    <source>
        <strain evidence="6 7">LHW50302</strain>
    </source>
</reference>
<dbReference type="Pfam" id="PF00356">
    <property type="entry name" value="LacI"/>
    <property type="match status" value="1"/>
</dbReference>
<evidence type="ECO:0000259" key="5">
    <source>
        <dbReference type="PROSITE" id="PS50932"/>
    </source>
</evidence>
<dbReference type="PANTHER" id="PTHR30146">
    <property type="entry name" value="LACI-RELATED TRANSCRIPTIONAL REPRESSOR"/>
    <property type="match status" value="1"/>
</dbReference>
<feature type="compositionally biased region" description="Low complexity" evidence="4">
    <location>
        <begin position="343"/>
        <end position="360"/>
    </location>
</feature>
<dbReference type="OrthoDB" id="3208777at2"/>
<evidence type="ECO:0000256" key="1">
    <source>
        <dbReference type="ARBA" id="ARBA00023015"/>
    </source>
</evidence>
<keyword evidence="1" id="KW-0805">Transcription regulation</keyword>
<dbReference type="AlphaFoldDB" id="A0A367EEZ8"/>
<dbReference type="InterPro" id="IPR028082">
    <property type="entry name" value="Peripla_BP_I"/>
</dbReference>
<gene>
    <name evidence="6" type="ORF">DQ392_20575</name>
</gene>
<dbReference type="Gene3D" id="1.10.260.40">
    <property type="entry name" value="lambda repressor-like DNA-binding domains"/>
    <property type="match status" value="1"/>
</dbReference>
<proteinExistence type="predicted"/>
<dbReference type="InterPro" id="IPR000843">
    <property type="entry name" value="HTH_LacI"/>
</dbReference>
<dbReference type="CDD" id="cd01392">
    <property type="entry name" value="HTH_LacI"/>
    <property type="match status" value="1"/>
</dbReference>
<dbReference type="SUPFAM" id="SSF53822">
    <property type="entry name" value="Periplasmic binding protein-like I"/>
    <property type="match status" value="1"/>
</dbReference>
<dbReference type="Pfam" id="PF13377">
    <property type="entry name" value="Peripla_BP_3"/>
    <property type="match status" value="1"/>
</dbReference>
<dbReference type="InterPro" id="IPR046335">
    <property type="entry name" value="LacI/GalR-like_sensor"/>
</dbReference>
<name>A0A367EEZ8_9ACTN</name>